<gene>
    <name evidence="1" type="ORF">MSP8886_01474</name>
</gene>
<dbReference type="AlphaFoldDB" id="A0A1A8TC53"/>
<accession>A0A1A8TC53</accession>
<reference evidence="1 2" key="1">
    <citation type="submission" date="2016-06" db="EMBL/GenBank/DDBJ databases">
        <authorList>
            <person name="Kjaerup R.B."/>
            <person name="Dalgaard T.S."/>
            <person name="Juul-Madsen H.R."/>
        </authorList>
    </citation>
    <scope>NUCLEOTIDE SEQUENCE [LARGE SCALE GENOMIC DNA]</scope>
    <source>
        <strain evidence="1 2">CECT 8886</strain>
    </source>
</reference>
<proteinExistence type="predicted"/>
<organism evidence="1 2">
    <name type="scientific">Marinomonas spartinae</name>
    <dbReference type="NCBI Taxonomy" id="1792290"/>
    <lineage>
        <taxon>Bacteria</taxon>
        <taxon>Pseudomonadati</taxon>
        <taxon>Pseudomonadota</taxon>
        <taxon>Gammaproteobacteria</taxon>
        <taxon>Oceanospirillales</taxon>
        <taxon>Oceanospirillaceae</taxon>
        <taxon>Marinomonas</taxon>
    </lineage>
</organism>
<dbReference type="Proteomes" id="UP000092544">
    <property type="component" value="Unassembled WGS sequence"/>
</dbReference>
<dbReference type="STRING" id="1792290.MSP8886_01474"/>
<dbReference type="EMBL" id="FLOB01000002">
    <property type="protein sequence ID" value="SBS29204.1"/>
    <property type="molecule type" value="Genomic_DNA"/>
</dbReference>
<dbReference type="RefSeq" id="WP_067014191.1">
    <property type="nucleotide sequence ID" value="NZ_FLOB01000002.1"/>
</dbReference>
<sequence length="141" mass="16339">MSAGKESLLIFEHELELIEQELKHHVIRTANSKQSPQNPLRPGKEISYDPTGKFVLANSKTGISLAASLKQLERIIRPGIKKWLLAVDRNSVMPDGFKMQQDNGHHWSIVVTRKMSVDEYERKVQDIIKNWRVMGRFVRYE</sequence>
<evidence type="ECO:0000313" key="2">
    <source>
        <dbReference type="Proteomes" id="UP000092544"/>
    </source>
</evidence>
<name>A0A1A8TC53_9GAMM</name>
<keyword evidence="2" id="KW-1185">Reference proteome</keyword>
<protein>
    <submittedName>
        <fullName evidence="1">Uncharacterized protein</fullName>
    </submittedName>
</protein>
<evidence type="ECO:0000313" key="1">
    <source>
        <dbReference type="EMBL" id="SBS29204.1"/>
    </source>
</evidence>